<evidence type="ECO:0000313" key="2">
    <source>
        <dbReference type="Proteomes" id="UP000322245"/>
    </source>
</evidence>
<sequence length="296" mass="32541">MPPPSSAFSSLPMIPSNMKLPIVTSFTLLLALVFLTSTTTVISAPTEIVKPTYNNRIIFIRHAEKGFTPEDGGGSDERLPPPPPRFGWLGWLWNHPPWGPPGGPGGGKGKRRFPSGLSAIGKERAQFLRTLFGNESDYNFGLIFAAPSEEDVKETERTYATVAPLAGDLGLEVYIDCANAEASCVKKKVEEFAATSDEDILISWKHRDLNVIATALGAPNAKIHYPDERNDIIWIMQGGAIVEKRTQHCPVLDDERIDEGDPDLVVEKPSRSILSWVWAAWTAQRQLVMKDSAFSG</sequence>
<dbReference type="SUPFAM" id="SSF53254">
    <property type="entry name" value="Phosphoglycerate mutase-like"/>
    <property type="match status" value="1"/>
</dbReference>
<organism evidence="1 2">
    <name type="scientific">Cryptococcus floricola</name>
    <dbReference type="NCBI Taxonomy" id="2591691"/>
    <lineage>
        <taxon>Eukaryota</taxon>
        <taxon>Fungi</taxon>
        <taxon>Dikarya</taxon>
        <taxon>Basidiomycota</taxon>
        <taxon>Agaricomycotina</taxon>
        <taxon>Tremellomycetes</taxon>
        <taxon>Tremellales</taxon>
        <taxon>Cryptococcaceae</taxon>
        <taxon>Cryptococcus</taxon>
    </lineage>
</organism>
<keyword evidence="2" id="KW-1185">Reference proteome</keyword>
<comment type="caution">
    <text evidence="1">The sequence shown here is derived from an EMBL/GenBank/DDBJ whole genome shotgun (WGS) entry which is preliminary data.</text>
</comment>
<evidence type="ECO:0008006" key="3">
    <source>
        <dbReference type="Google" id="ProtNLM"/>
    </source>
</evidence>
<accession>A0A5D3AQC2</accession>
<dbReference type="AlphaFoldDB" id="A0A5D3AQC2"/>
<gene>
    <name evidence="1" type="ORF">B9479_007099</name>
</gene>
<name>A0A5D3AQC2_9TREE</name>
<evidence type="ECO:0000313" key="1">
    <source>
        <dbReference type="EMBL" id="TYJ52313.1"/>
    </source>
</evidence>
<dbReference type="InterPro" id="IPR029033">
    <property type="entry name" value="His_PPase_superfam"/>
</dbReference>
<proteinExistence type="predicted"/>
<protein>
    <recommendedName>
        <fullName evidence="3">Phosphoglycerate mutase</fullName>
    </recommendedName>
</protein>
<reference evidence="1 2" key="1">
    <citation type="submission" date="2017-05" db="EMBL/GenBank/DDBJ databases">
        <title>The Genome Sequence of Tsuchiyaea wingfieldii DSM 27421.</title>
        <authorList>
            <person name="Cuomo C."/>
            <person name="Passer A."/>
            <person name="Billmyre B."/>
            <person name="Heitman J."/>
        </authorList>
    </citation>
    <scope>NUCLEOTIDE SEQUENCE [LARGE SCALE GENOMIC DNA]</scope>
    <source>
        <strain evidence="1 2">DSM 27421</strain>
    </source>
</reference>
<dbReference type="EMBL" id="NIDF01000142">
    <property type="protein sequence ID" value="TYJ52313.1"/>
    <property type="molecule type" value="Genomic_DNA"/>
</dbReference>
<dbReference type="Proteomes" id="UP000322245">
    <property type="component" value="Unassembled WGS sequence"/>
</dbReference>